<sequence length="91" mass="9743">MDVQFIGPSVVDLAALGLVAGEPWMRFAEVVDLDQFEAKQPVTADPDGDLVVIERSHDNRLARQLVDTYVLGDARESAAAANELAAVAHAL</sequence>
<gene>
    <name evidence="1" type="ORF">EW640_00850</name>
</gene>
<dbReference type="KEGG" id="blut:EW640_00850"/>
<protein>
    <submittedName>
        <fullName evidence="1">Uncharacterized protein</fullName>
    </submittedName>
</protein>
<dbReference type="AlphaFoldDB" id="A0A6G8KT54"/>
<dbReference type="EMBL" id="CP035810">
    <property type="protein sequence ID" value="QIN27992.1"/>
    <property type="molecule type" value="Genomic_DNA"/>
</dbReference>
<dbReference type="RefSeq" id="WP_165882557.1">
    <property type="nucleotide sequence ID" value="NZ_CP035810.1"/>
</dbReference>
<name>A0A6G8KT54_9MICO</name>
<proteinExistence type="predicted"/>
<accession>A0A6G8KT54</accession>
<reference evidence="1 2" key="1">
    <citation type="submission" date="2019-02" db="EMBL/GenBank/DDBJ databases">
        <title>Complete Genome Sequence and Methylome Analysis of Brevibacterium luteolum NEB1784.</title>
        <authorList>
            <person name="Fomenkov A."/>
            <person name="Roberts R.J."/>
        </authorList>
    </citation>
    <scope>NUCLEOTIDE SEQUENCE [LARGE SCALE GENOMIC DNA]</scope>
    <source>
        <strain evidence="1 2">NEB1784</strain>
    </source>
</reference>
<evidence type="ECO:0000313" key="1">
    <source>
        <dbReference type="EMBL" id="QIN27992.1"/>
    </source>
</evidence>
<dbReference type="Proteomes" id="UP000501518">
    <property type="component" value="Chromosome"/>
</dbReference>
<evidence type="ECO:0000313" key="2">
    <source>
        <dbReference type="Proteomes" id="UP000501518"/>
    </source>
</evidence>
<organism evidence="1 2">
    <name type="scientific">Brevibacterium luteolum</name>
    <dbReference type="NCBI Taxonomy" id="199591"/>
    <lineage>
        <taxon>Bacteria</taxon>
        <taxon>Bacillati</taxon>
        <taxon>Actinomycetota</taxon>
        <taxon>Actinomycetes</taxon>
        <taxon>Micrococcales</taxon>
        <taxon>Brevibacteriaceae</taxon>
        <taxon>Brevibacterium</taxon>
    </lineage>
</organism>